<evidence type="ECO:0000313" key="3">
    <source>
        <dbReference type="Proteomes" id="UP000478837"/>
    </source>
</evidence>
<evidence type="ECO:0000256" key="1">
    <source>
        <dbReference type="SAM" id="SignalP"/>
    </source>
</evidence>
<keyword evidence="1" id="KW-0732">Signal</keyword>
<accession>A0A6L9MPJ1</accession>
<feature type="signal peptide" evidence="1">
    <location>
        <begin position="1"/>
        <end position="28"/>
    </location>
</feature>
<reference evidence="2 3" key="1">
    <citation type="submission" date="2020-01" db="EMBL/GenBank/DDBJ databases">
        <title>Genomes of bacteria type strains.</title>
        <authorList>
            <person name="Chen J."/>
            <person name="Zhu S."/>
            <person name="Yang J."/>
        </authorList>
    </citation>
    <scope>NUCLEOTIDE SEQUENCE [LARGE SCALE GENOMIC DNA]</scope>
    <source>
        <strain evidence="2 3">LMG 22958</strain>
    </source>
</reference>
<dbReference type="InterPro" id="IPR021457">
    <property type="entry name" value="DUF3108"/>
</dbReference>
<organism evidence="2 3">
    <name type="scientific">Alteromonas hispanica</name>
    <dbReference type="NCBI Taxonomy" id="315421"/>
    <lineage>
        <taxon>Bacteria</taxon>
        <taxon>Pseudomonadati</taxon>
        <taxon>Pseudomonadota</taxon>
        <taxon>Gammaproteobacteria</taxon>
        <taxon>Alteromonadales</taxon>
        <taxon>Alteromonadaceae</taxon>
        <taxon>Alteromonas/Salinimonas group</taxon>
        <taxon>Alteromonas</taxon>
    </lineage>
</organism>
<sequence length="253" mass="28610">MQTIKPFKVAARAFIFFVFSALSANAFADSVVKSDVDTNAKTSLKLDPYKATYTAYKWGDDVGEASIELSQLTDDKYSLLYTSKVSKFFLSDKRTEHSIFSIQDGEVIASEYSYSRSGTGPDKSLEVTFTQKNDGQISVDNGEKYPWDGEFDNQIYRLDLAKKLANGETSVTYDFVNYRGQRRQYGVEVVANETLSLPYGKIAAVKVKLIRESKKRETFAWFAPELNYALVRLQQFKEGDEQGDIKLNAFTLL</sequence>
<protein>
    <submittedName>
        <fullName evidence="2">DUF3108 domain-containing protein</fullName>
    </submittedName>
</protein>
<proteinExistence type="predicted"/>
<dbReference type="Proteomes" id="UP000478837">
    <property type="component" value="Unassembled WGS sequence"/>
</dbReference>
<feature type="chain" id="PRO_5026919622" evidence="1">
    <location>
        <begin position="29"/>
        <end position="253"/>
    </location>
</feature>
<dbReference type="AlphaFoldDB" id="A0A6L9MPJ1"/>
<evidence type="ECO:0000313" key="2">
    <source>
        <dbReference type="EMBL" id="NDW19947.1"/>
    </source>
</evidence>
<dbReference type="Pfam" id="PF11306">
    <property type="entry name" value="DUF3108"/>
    <property type="match status" value="1"/>
</dbReference>
<comment type="caution">
    <text evidence="2">The sequence shown here is derived from an EMBL/GenBank/DDBJ whole genome shotgun (WGS) entry which is preliminary data.</text>
</comment>
<keyword evidence="3" id="KW-1185">Reference proteome</keyword>
<dbReference type="EMBL" id="JAAAWP010000001">
    <property type="protein sequence ID" value="NDW19947.1"/>
    <property type="molecule type" value="Genomic_DNA"/>
</dbReference>
<name>A0A6L9MPJ1_9ALTE</name>
<dbReference type="RefSeq" id="WP_163109074.1">
    <property type="nucleotide sequence ID" value="NZ_JAAAWP010000001.1"/>
</dbReference>
<gene>
    <name evidence="2" type="ORF">GTW09_00170</name>
</gene>